<accession>A0A096FDS2</accession>
<reference evidence="1 2" key="1">
    <citation type="submission" date="2013-09" db="EMBL/GenBank/DDBJ databases">
        <title>High correlation between genotypes and phenotypes of environmental bacteria Comamonas testosteroni strains.</title>
        <authorList>
            <person name="Liu L."/>
            <person name="Zhu W."/>
            <person name="Xia X."/>
            <person name="Xu B."/>
            <person name="Luo M."/>
            <person name="Wang G."/>
        </authorList>
    </citation>
    <scope>NUCLEOTIDE SEQUENCE [LARGE SCALE GENOMIC DNA]</scope>
    <source>
        <strain evidence="1 2">JL40</strain>
    </source>
</reference>
<proteinExistence type="predicted"/>
<organism evidence="1 2">
    <name type="scientific">Comamonas testosteroni</name>
    <name type="common">Pseudomonas testosteroni</name>
    <dbReference type="NCBI Taxonomy" id="285"/>
    <lineage>
        <taxon>Bacteria</taxon>
        <taxon>Pseudomonadati</taxon>
        <taxon>Pseudomonadota</taxon>
        <taxon>Betaproteobacteria</taxon>
        <taxon>Burkholderiales</taxon>
        <taxon>Comamonadaceae</taxon>
        <taxon>Comamonas</taxon>
    </lineage>
</organism>
<dbReference type="Proteomes" id="UP000029553">
    <property type="component" value="Unassembled WGS sequence"/>
</dbReference>
<comment type="caution">
    <text evidence="1">The sequence shown here is derived from an EMBL/GenBank/DDBJ whole genome shotgun (WGS) entry which is preliminary data.</text>
</comment>
<evidence type="ECO:0000313" key="2">
    <source>
        <dbReference type="Proteomes" id="UP000029553"/>
    </source>
</evidence>
<dbReference type="AlphaFoldDB" id="A0A096FDS2"/>
<protein>
    <submittedName>
        <fullName evidence="1">Uncharacterized protein</fullName>
    </submittedName>
</protein>
<gene>
    <name evidence="1" type="ORF">P353_16840</name>
</gene>
<evidence type="ECO:0000313" key="1">
    <source>
        <dbReference type="EMBL" id="KGH27928.1"/>
    </source>
</evidence>
<dbReference type="EMBL" id="AWOR01000056">
    <property type="protein sequence ID" value="KGH27928.1"/>
    <property type="molecule type" value="Genomic_DNA"/>
</dbReference>
<sequence>MESAPESNVKTLRLTNTKVLAPIFLQRLQWHVPIMVGRLVTSNFTSPQQQLPANMTHLSF</sequence>
<name>A0A096FDS2_COMTE</name>